<organism evidence="6 7">
    <name type="scientific">Quillaja saponaria</name>
    <name type="common">Soap bark tree</name>
    <dbReference type="NCBI Taxonomy" id="32244"/>
    <lineage>
        <taxon>Eukaryota</taxon>
        <taxon>Viridiplantae</taxon>
        <taxon>Streptophyta</taxon>
        <taxon>Embryophyta</taxon>
        <taxon>Tracheophyta</taxon>
        <taxon>Spermatophyta</taxon>
        <taxon>Magnoliopsida</taxon>
        <taxon>eudicotyledons</taxon>
        <taxon>Gunneridae</taxon>
        <taxon>Pentapetalae</taxon>
        <taxon>rosids</taxon>
        <taxon>fabids</taxon>
        <taxon>Fabales</taxon>
        <taxon>Quillajaceae</taxon>
        <taxon>Quillaja</taxon>
    </lineage>
</organism>
<dbReference type="PANTHER" id="PTHR23310:SF122">
    <property type="entry name" value="ACYL-COA-BINDING DOMAIN-CONTAINING PROTEIN 3"/>
    <property type="match status" value="1"/>
</dbReference>
<comment type="caution">
    <text evidence="6">The sequence shown here is derived from an EMBL/GenBank/DDBJ whole genome shotgun (WGS) entry which is preliminary data.</text>
</comment>
<accession>A0AAD7LYD5</accession>
<keyword evidence="3" id="KW-0175">Coiled coil</keyword>
<dbReference type="EMBL" id="JARAOO010000006">
    <property type="protein sequence ID" value="KAJ7966547.1"/>
    <property type="molecule type" value="Genomic_DNA"/>
</dbReference>
<keyword evidence="7" id="KW-1185">Reference proteome</keyword>
<evidence type="ECO:0000256" key="4">
    <source>
        <dbReference type="SAM" id="SignalP"/>
    </source>
</evidence>
<gene>
    <name evidence="6" type="ORF">O6P43_016004</name>
</gene>
<reference evidence="6" key="1">
    <citation type="journal article" date="2023" name="Science">
        <title>Elucidation of the pathway for biosynthesis of saponin adjuvants from the soapbark tree.</title>
        <authorList>
            <person name="Reed J."/>
            <person name="Orme A."/>
            <person name="El-Demerdash A."/>
            <person name="Owen C."/>
            <person name="Martin L.B.B."/>
            <person name="Misra R.C."/>
            <person name="Kikuchi S."/>
            <person name="Rejzek M."/>
            <person name="Martin A.C."/>
            <person name="Harkess A."/>
            <person name="Leebens-Mack J."/>
            <person name="Louveau T."/>
            <person name="Stephenson M.J."/>
            <person name="Osbourn A."/>
        </authorList>
    </citation>
    <scope>NUCLEOTIDE SEQUENCE</scope>
    <source>
        <strain evidence="6">S10</strain>
    </source>
</reference>
<dbReference type="Gene3D" id="1.20.80.10">
    <property type="match status" value="1"/>
</dbReference>
<dbReference type="KEGG" id="qsa:O6P43_016004"/>
<dbReference type="AlphaFoldDB" id="A0AAD7LYD5"/>
<dbReference type="InterPro" id="IPR035984">
    <property type="entry name" value="Acyl-CoA-binding_sf"/>
</dbReference>
<feature type="chain" id="PRO_5042260505" evidence="4">
    <location>
        <begin position="31"/>
        <end position="383"/>
    </location>
</feature>
<dbReference type="InterPro" id="IPR000582">
    <property type="entry name" value="Acyl-CoA-binding_protein"/>
</dbReference>
<dbReference type="Proteomes" id="UP001163823">
    <property type="component" value="Chromosome 6"/>
</dbReference>
<sequence length="383" mass="42498">MELIQELFVTASLALLLSFLVAKLVSMAMAGDAGQRDSVLRRRIVGEGIVMTEVQSGERLKVQGSEGERKVEFFVEELVEKVDEFGGEPIQVEKIVQGDITEEQGEFPGISTDDGLGEESDVVGLQERSCDSKSRKDIVLEESKVIDLSDKSLEETTGVDVLLSDKKGELDLEQVSADNVDESAQQRIDNRRLAEEIAVESHSKEIRVVESETNEANEEEEERFDFEDDDWEGIERSELEMVFSTASKFVIGAGSGNKDDPLAGIGNDQKMEFYGLHKVATEGPCHEPQPMALKVSARAKWNAWQRLGDMSPEAAMEKYITLLSDRVPGWMEDNSTGKSQPERTDTGILSSAAPNLSISSFHQPNLINECREPERSLVQRKVI</sequence>
<evidence type="ECO:0000259" key="5">
    <source>
        <dbReference type="PROSITE" id="PS51228"/>
    </source>
</evidence>
<dbReference type="Pfam" id="PF00887">
    <property type="entry name" value="ACBP"/>
    <property type="match status" value="1"/>
</dbReference>
<dbReference type="PRINTS" id="PR00689">
    <property type="entry name" value="ACOABINDINGP"/>
</dbReference>
<dbReference type="PROSITE" id="PS51228">
    <property type="entry name" value="ACB_2"/>
    <property type="match status" value="1"/>
</dbReference>
<dbReference type="InterPro" id="IPR014352">
    <property type="entry name" value="FERM/acyl-CoA-bd_prot_sf"/>
</dbReference>
<evidence type="ECO:0000313" key="7">
    <source>
        <dbReference type="Proteomes" id="UP001163823"/>
    </source>
</evidence>
<dbReference type="GO" id="GO:0000062">
    <property type="term" value="F:fatty-acyl-CoA binding"/>
    <property type="evidence" value="ECO:0007669"/>
    <property type="project" value="InterPro"/>
</dbReference>
<proteinExistence type="inferred from homology"/>
<feature type="signal peptide" evidence="4">
    <location>
        <begin position="1"/>
        <end position="30"/>
    </location>
</feature>
<evidence type="ECO:0000313" key="6">
    <source>
        <dbReference type="EMBL" id="KAJ7966547.1"/>
    </source>
</evidence>
<comment type="similarity">
    <text evidence="1">Belongs to the ACBP family.</text>
</comment>
<name>A0AAD7LYD5_QUISA</name>
<protein>
    <submittedName>
        <fullName evidence="6">Acyl-CoA-binding domain-containing protein</fullName>
    </submittedName>
</protein>
<dbReference type="GO" id="GO:0006631">
    <property type="term" value="P:fatty acid metabolic process"/>
    <property type="evidence" value="ECO:0007669"/>
    <property type="project" value="TreeGrafter"/>
</dbReference>
<feature type="coiled-coil region" evidence="3">
    <location>
        <begin position="199"/>
        <end position="229"/>
    </location>
</feature>
<dbReference type="SUPFAM" id="SSF47027">
    <property type="entry name" value="Acyl-CoA binding protein"/>
    <property type="match status" value="1"/>
</dbReference>
<dbReference type="PANTHER" id="PTHR23310">
    <property type="entry name" value="ACYL-COA-BINDING PROTEIN, ACBP"/>
    <property type="match status" value="1"/>
</dbReference>
<feature type="domain" description="ACB" evidence="5">
    <location>
        <begin position="239"/>
        <end position="332"/>
    </location>
</feature>
<keyword evidence="4" id="KW-0732">Signal</keyword>
<evidence type="ECO:0000256" key="2">
    <source>
        <dbReference type="ARBA" id="ARBA00023121"/>
    </source>
</evidence>
<evidence type="ECO:0000256" key="3">
    <source>
        <dbReference type="SAM" id="Coils"/>
    </source>
</evidence>
<evidence type="ECO:0000256" key="1">
    <source>
        <dbReference type="ARBA" id="ARBA00005567"/>
    </source>
</evidence>
<keyword evidence="2" id="KW-0446">Lipid-binding</keyword>